<sequence length="159" mass="18076">MRTAKIMFLWPTSENDLVGKIIQSVEGPDQPTHVAVVLEDSLLEATSIGVRQTDRNRHINRRREIIEIKVPHPECANVATAMLLGRGYSYFSCLMGYFRKKGIKFPFNSPYDDCSEVGTLFLRSQGLNVFGWDNPAGIRPDELRQELLRLGGKVIEQWP</sequence>
<dbReference type="EMBL" id="CP155571">
    <property type="protein sequence ID" value="XFO74605.1"/>
    <property type="molecule type" value="Genomic_DNA"/>
</dbReference>
<organism evidence="1 2">
    <name type="scientific">Sporomusa acidovorans (strain ATCC 49682 / DSM 3132 / Mol)</name>
    <dbReference type="NCBI Taxonomy" id="1123286"/>
    <lineage>
        <taxon>Bacteria</taxon>
        <taxon>Bacillati</taxon>
        <taxon>Bacillota</taxon>
        <taxon>Negativicutes</taxon>
        <taxon>Selenomonadales</taxon>
        <taxon>Sporomusaceae</taxon>
        <taxon>Sporomusa</taxon>
    </lineage>
</organism>
<proteinExistence type="predicted"/>
<accession>A0ABZ3J962</accession>
<keyword evidence="2" id="KW-1185">Reference proteome</keyword>
<protein>
    <submittedName>
        <fullName evidence="1">Uncharacterized protein</fullName>
    </submittedName>
</protein>
<evidence type="ECO:0000313" key="2">
    <source>
        <dbReference type="Proteomes" id="UP000216052"/>
    </source>
</evidence>
<dbReference type="Proteomes" id="UP000216052">
    <property type="component" value="Chromosome"/>
</dbReference>
<dbReference type="RefSeq" id="WP_093793295.1">
    <property type="nucleotide sequence ID" value="NZ_CP155571.1"/>
</dbReference>
<evidence type="ECO:0000313" key="1">
    <source>
        <dbReference type="EMBL" id="XFO74605.1"/>
    </source>
</evidence>
<name>A0ABZ3J962_SPOA4</name>
<gene>
    <name evidence="1" type="ORF">SPACI_047150</name>
</gene>
<reference evidence="1" key="1">
    <citation type="submission" date="2024-05" db="EMBL/GenBank/DDBJ databases">
        <title>Isolation and characterization of Sporomusa carbonis sp. nov., a carboxydotrophic hydrogenogen in the genus of Sporomusa isolated from a charcoal burning pile.</title>
        <authorList>
            <person name="Boeer T."/>
            <person name="Rosenbaum F."/>
            <person name="Eysell L."/>
            <person name="Mueller V."/>
            <person name="Daniel R."/>
            <person name="Poehlein A."/>
        </authorList>
    </citation>
    <scope>NUCLEOTIDE SEQUENCE [LARGE SCALE GENOMIC DNA]</scope>
    <source>
        <strain evidence="1">DSM 3132</strain>
    </source>
</reference>